<sequence>MVRERNTGEGRDRFRGKEHQSASDRHRVATRREYTGNIGKASQHNAPSNWRDNHEITSFYFTRFGDDITEKDLWYHFKKWGDVREVFIAKRRNKTGRRYGFVRFKGLRDAQYTAKQLDKVVIGGLKLFVNIPKYEREQLRRNEDGGGRQQSHQEKFSSVDDRARYAHQSNPTSYLDALTRNIWVPKRQTVVNTHDNNCGSSFSLVHIEIGKEDSKWLENAWVGSLQNPTLFEKVEDELWWLTGLDLKPSYIGDDKVLLHGIKDEVAKQVMNAVSEGGSPLFQSLEKWNSKVRVESRLTWVYVWGVPIQVWSPKYFRQIMAAVGEFVDMDDEAEDRRRLDRARLLIKTSRAPNIQHTIDVVMEEETFKVYVVEECGGGWCKRCGSIRSVGGSSEDIDSDDSFDDRATAISERMNTVEASPSQSERLPENLPLEDHRVIALPSGHKDQEDPLDNADYWQSLGAFAHQLGGSKLGLPQKASTVTDKGPGAADSRRHQGRGPPNKVIGSQNFHDNGNGERGEGQGVSSKGEGSNGFLNEDTWTPRGGNSTFFQISEFKEGGSLAGQIGGADKGPNQDMGHSFVNKQLMQHTPLESDGSMGLKSQNNKALTESSWMVYSRKRRGKKQAFEGHHVPIPMTDIIGPNPMTLCTQDGVRHGELQCTQEGAQQKELDFAEVTQGNDINHNNGEVGTNTEPLNQQYQEALNIWSKAKQLGVSGMEEQQVIIDQLMKMEERDGSEAEKRGVSTNF</sequence>
<proteinExistence type="predicted"/>
<dbReference type="Gene3D" id="3.30.70.330">
    <property type="match status" value="1"/>
</dbReference>
<dbReference type="InterPro" id="IPR000504">
    <property type="entry name" value="RRM_dom"/>
</dbReference>
<evidence type="ECO:0000256" key="2">
    <source>
        <dbReference type="SAM" id="MobiDB-lite"/>
    </source>
</evidence>
<reference evidence="4 5" key="1">
    <citation type="journal article" date="2010" name="Nature">
        <title>Genome sequence of the palaeopolyploid soybean.</title>
        <authorList>
            <person name="Schmutz J."/>
            <person name="Cannon S.B."/>
            <person name="Schlueter J."/>
            <person name="Ma J."/>
            <person name="Mitros T."/>
            <person name="Nelson W."/>
            <person name="Hyten D.L."/>
            <person name="Song Q."/>
            <person name="Thelen J.J."/>
            <person name="Cheng J."/>
            <person name="Xu D."/>
            <person name="Hellsten U."/>
            <person name="May G.D."/>
            <person name="Yu Y."/>
            <person name="Sakurai T."/>
            <person name="Umezawa T."/>
            <person name="Bhattacharyya M.K."/>
            <person name="Sandhu D."/>
            <person name="Valliyodan B."/>
            <person name="Lindquist E."/>
            <person name="Peto M."/>
            <person name="Grant D."/>
            <person name="Shu S."/>
            <person name="Goodstein D."/>
            <person name="Barry K."/>
            <person name="Futrell-Griggs M."/>
            <person name="Abernathy B."/>
            <person name="Du J."/>
            <person name="Tian Z."/>
            <person name="Zhu L."/>
            <person name="Gill N."/>
            <person name="Joshi T."/>
            <person name="Libault M."/>
            <person name="Sethuraman A."/>
            <person name="Zhang X.-C."/>
            <person name="Shinozaki K."/>
            <person name="Nguyen H.T."/>
            <person name="Wing R.A."/>
            <person name="Cregan P."/>
            <person name="Specht J."/>
            <person name="Grimwood J."/>
            <person name="Rokhsar D."/>
            <person name="Stacey G."/>
            <person name="Shoemaker R.C."/>
            <person name="Jackson S.A."/>
        </authorList>
    </citation>
    <scope>NUCLEOTIDE SEQUENCE</scope>
    <source>
        <strain evidence="5">cv. Williams 82</strain>
        <tissue evidence="4">Callus</tissue>
    </source>
</reference>
<feature type="domain" description="RRM" evidence="3">
    <location>
        <begin position="57"/>
        <end position="134"/>
    </location>
</feature>
<dbReference type="PROSITE" id="PS50102">
    <property type="entry name" value="RRM"/>
    <property type="match status" value="1"/>
</dbReference>
<dbReference type="SMART" id="SM00360">
    <property type="entry name" value="RRM"/>
    <property type="match status" value="1"/>
</dbReference>
<dbReference type="PaxDb" id="3847-GLYMA14G13531.1"/>
<dbReference type="PANTHER" id="PTHR34427:SF5">
    <property type="entry name" value="DUF4283 DOMAIN-CONTAINING PROTEIN"/>
    <property type="match status" value="1"/>
</dbReference>
<evidence type="ECO:0000313" key="5">
    <source>
        <dbReference type="EnsemblPlants" id="KRH15808"/>
    </source>
</evidence>
<evidence type="ECO:0000256" key="1">
    <source>
        <dbReference type="PROSITE-ProRule" id="PRU00176"/>
    </source>
</evidence>
<dbReference type="Pfam" id="PF00076">
    <property type="entry name" value="RRM_1"/>
    <property type="match status" value="1"/>
</dbReference>
<dbReference type="STRING" id="3847.K7M684"/>
<dbReference type="InParanoid" id="K7M684"/>
<dbReference type="Gramene" id="KRH15808">
    <property type="protein sequence ID" value="KRH15808"/>
    <property type="gene ID" value="GLYMA_14G112300"/>
</dbReference>
<dbReference type="EMBL" id="CM000847">
    <property type="protein sequence ID" value="KRH15808.1"/>
    <property type="molecule type" value="Genomic_DNA"/>
</dbReference>
<dbReference type="GO" id="GO:0003729">
    <property type="term" value="F:mRNA binding"/>
    <property type="evidence" value="ECO:0000318"/>
    <property type="project" value="GO_Central"/>
</dbReference>
<reference evidence="4" key="3">
    <citation type="submission" date="2018-07" db="EMBL/GenBank/DDBJ databases">
        <title>WGS assembly of Glycine max.</title>
        <authorList>
            <person name="Schmutz J."/>
            <person name="Cannon S."/>
            <person name="Schlueter J."/>
            <person name="Ma J."/>
            <person name="Mitros T."/>
            <person name="Nelson W."/>
            <person name="Hyten D."/>
            <person name="Song Q."/>
            <person name="Thelen J."/>
            <person name="Cheng J."/>
            <person name="Xu D."/>
            <person name="Hellsten U."/>
            <person name="May G."/>
            <person name="Yu Y."/>
            <person name="Sakurai T."/>
            <person name="Umezawa T."/>
            <person name="Bhattacharyya M."/>
            <person name="Sandhu D."/>
            <person name="Valliyodan B."/>
            <person name="Lindquist E."/>
            <person name="Peto M."/>
            <person name="Grant D."/>
            <person name="Shu S."/>
            <person name="Goodstein D."/>
            <person name="Barry K."/>
            <person name="Futrell-Griggs M."/>
            <person name="Abernathy B."/>
            <person name="Du J."/>
            <person name="Tian Z."/>
            <person name="Zhu L."/>
            <person name="Gill N."/>
            <person name="Joshi T."/>
            <person name="Libault M."/>
            <person name="Sethuraman A."/>
            <person name="Zhang X."/>
            <person name="Shinozaki K."/>
            <person name="Nguyen H."/>
            <person name="Wing R."/>
            <person name="Cregan P."/>
            <person name="Specht J."/>
            <person name="Grimwood J."/>
            <person name="Rokhsar D."/>
            <person name="Stacey G."/>
            <person name="Shoemaker R."/>
            <person name="Jackson S."/>
        </authorList>
    </citation>
    <scope>NUCLEOTIDE SEQUENCE</scope>
    <source>
        <tissue evidence="4">Callus</tissue>
    </source>
</reference>
<protein>
    <recommendedName>
        <fullName evidence="3">RRM domain-containing protein</fullName>
    </recommendedName>
</protein>
<dbReference type="InterPro" id="IPR035979">
    <property type="entry name" value="RBD_domain_sf"/>
</dbReference>
<dbReference type="OMA" id="KVEDELW"/>
<gene>
    <name evidence="4" type="ORF">GLYMA_14G112300</name>
</gene>
<dbReference type="AlphaFoldDB" id="K7M684"/>
<feature type="region of interest" description="Disordered" evidence="2">
    <location>
        <begin position="140"/>
        <end position="161"/>
    </location>
</feature>
<dbReference type="InterPro" id="IPR012677">
    <property type="entry name" value="Nucleotide-bd_a/b_plait_sf"/>
</dbReference>
<keyword evidence="1" id="KW-0694">RNA-binding</keyword>
<dbReference type="PANTHER" id="PTHR34427">
    <property type="entry name" value="DUF4283 DOMAIN PROTEIN"/>
    <property type="match status" value="1"/>
</dbReference>
<evidence type="ECO:0000259" key="3">
    <source>
        <dbReference type="PROSITE" id="PS50102"/>
    </source>
</evidence>
<dbReference type="CDD" id="cd00590">
    <property type="entry name" value="RRM_SF"/>
    <property type="match status" value="1"/>
</dbReference>
<accession>K7M684</accession>
<dbReference type="FunFam" id="3.30.70.330:FF:001791">
    <property type="match status" value="1"/>
</dbReference>
<dbReference type="SUPFAM" id="SSF54928">
    <property type="entry name" value="RNA-binding domain, RBD"/>
    <property type="match status" value="1"/>
</dbReference>
<dbReference type="HOGENOM" id="CLU_021395_0_0_1"/>
<dbReference type="GO" id="GO:0000381">
    <property type="term" value="P:regulation of alternative mRNA splicing, via spliceosome"/>
    <property type="evidence" value="ECO:0000318"/>
    <property type="project" value="GO_Central"/>
</dbReference>
<reference evidence="5" key="2">
    <citation type="submission" date="2018-02" db="UniProtKB">
        <authorList>
            <consortium name="EnsemblPlants"/>
        </authorList>
    </citation>
    <scope>IDENTIFICATION</scope>
    <source>
        <strain evidence="5">Williams 82</strain>
    </source>
</reference>
<dbReference type="Proteomes" id="UP000008827">
    <property type="component" value="Chromosome 14"/>
</dbReference>
<dbReference type="EnsemblPlants" id="KRH15808">
    <property type="protein sequence ID" value="KRH15808"/>
    <property type="gene ID" value="GLYMA_14G112300"/>
</dbReference>
<feature type="region of interest" description="Disordered" evidence="2">
    <location>
        <begin position="473"/>
        <end position="546"/>
    </location>
</feature>
<organism evidence="4">
    <name type="scientific">Glycine max</name>
    <name type="common">Soybean</name>
    <name type="synonym">Glycine hispida</name>
    <dbReference type="NCBI Taxonomy" id="3847"/>
    <lineage>
        <taxon>Eukaryota</taxon>
        <taxon>Viridiplantae</taxon>
        <taxon>Streptophyta</taxon>
        <taxon>Embryophyta</taxon>
        <taxon>Tracheophyta</taxon>
        <taxon>Spermatophyta</taxon>
        <taxon>Magnoliopsida</taxon>
        <taxon>eudicotyledons</taxon>
        <taxon>Gunneridae</taxon>
        <taxon>Pentapetalae</taxon>
        <taxon>rosids</taxon>
        <taxon>fabids</taxon>
        <taxon>Fabales</taxon>
        <taxon>Fabaceae</taxon>
        <taxon>Papilionoideae</taxon>
        <taxon>50 kb inversion clade</taxon>
        <taxon>NPAAA clade</taxon>
        <taxon>indigoferoid/millettioid clade</taxon>
        <taxon>Phaseoleae</taxon>
        <taxon>Glycine</taxon>
        <taxon>Glycine subgen. Soja</taxon>
    </lineage>
</organism>
<feature type="region of interest" description="Disordered" evidence="2">
    <location>
        <begin position="1"/>
        <end position="28"/>
    </location>
</feature>
<keyword evidence="6" id="KW-1185">Reference proteome</keyword>
<dbReference type="SMR" id="K7M684"/>
<evidence type="ECO:0000313" key="4">
    <source>
        <dbReference type="EMBL" id="KRH15808.1"/>
    </source>
</evidence>
<dbReference type="GO" id="GO:0016607">
    <property type="term" value="C:nuclear speck"/>
    <property type="evidence" value="ECO:0000318"/>
    <property type="project" value="GO_Central"/>
</dbReference>
<evidence type="ECO:0000313" key="6">
    <source>
        <dbReference type="Proteomes" id="UP000008827"/>
    </source>
</evidence>
<name>K7M684_SOYBN</name>